<evidence type="ECO:0000256" key="2">
    <source>
        <dbReference type="ARBA" id="ARBA00022654"/>
    </source>
</evidence>
<dbReference type="Pfam" id="PF04647">
    <property type="entry name" value="AgrB"/>
    <property type="match status" value="1"/>
</dbReference>
<evidence type="ECO:0000256" key="7">
    <source>
        <dbReference type="ARBA" id="ARBA00023136"/>
    </source>
</evidence>
<evidence type="ECO:0000256" key="3">
    <source>
        <dbReference type="ARBA" id="ARBA00022670"/>
    </source>
</evidence>
<keyword evidence="2" id="KW-0673">Quorum sensing</keyword>
<dbReference type="AlphaFoldDB" id="B7AQ11"/>
<dbReference type="GO" id="GO:0008233">
    <property type="term" value="F:peptidase activity"/>
    <property type="evidence" value="ECO:0007669"/>
    <property type="project" value="UniProtKB-KW"/>
</dbReference>
<evidence type="ECO:0000313" key="10">
    <source>
        <dbReference type="Proteomes" id="UP000003136"/>
    </source>
</evidence>
<evidence type="ECO:0000256" key="4">
    <source>
        <dbReference type="ARBA" id="ARBA00022692"/>
    </source>
</evidence>
<keyword evidence="4 8" id="KW-0812">Transmembrane</keyword>
<dbReference type="GO" id="GO:0006508">
    <property type="term" value="P:proteolysis"/>
    <property type="evidence" value="ECO:0007669"/>
    <property type="project" value="UniProtKB-KW"/>
</dbReference>
<organism evidence="9 10">
    <name type="scientific">[Bacteroides] pectinophilus ATCC 43243</name>
    <dbReference type="NCBI Taxonomy" id="483218"/>
    <lineage>
        <taxon>Bacteria</taxon>
        <taxon>Bacillati</taxon>
        <taxon>Bacillota</taxon>
        <taxon>Clostridia</taxon>
        <taxon>Eubacteriales</taxon>
    </lineage>
</organism>
<keyword evidence="10" id="KW-1185">Reference proteome</keyword>
<keyword evidence="1" id="KW-1003">Cell membrane</keyword>
<dbReference type="eggNOG" id="COG4512">
    <property type="taxonomic scope" value="Bacteria"/>
</dbReference>
<feature type="transmembrane region" description="Helical" evidence="8">
    <location>
        <begin position="78"/>
        <end position="99"/>
    </location>
</feature>
<name>B7AQ11_9FIRM</name>
<gene>
    <name evidence="9" type="ORF">BACPEC_00767</name>
</gene>
<evidence type="ECO:0000256" key="1">
    <source>
        <dbReference type="ARBA" id="ARBA00022475"/>
    </source>
</evidence>
<comment type="caution">
    <text evidence="9">The sequence shown here is derived from an EMBL/GenBank/DDBJ whole genome shotgun (WGS) entry which is preliminary data.</text>
</comment>
<reference evidence="9 10" key="2">
    <citation type="submission" date="2008-11" db="EMBL/GenBank/DDBJ databases">
        <authorList>
            <person name="Fulton L."/>
            <person name="Clifton S."/>
            <person name="Fulton B."/>
            <person name="Xu J."/>
            <person name="Minx P."/>
            <person name="Pepin K.H."/>
            <person name="Johnson M."/>
            <person name="Bhonagiri V."/>
            <person name="Nash W.E."/>
            <person name="Mardis E.R."/>
            <person name="Wilson R.K."/>
        </authorList>
    </citation>
    <scope>NUCLEOTIDE SEQUENCE [LARGE SCALE GENOMIC DNA]</scope>
    <source>
        <strain evidence="9 10">ATCC 43243</strain>
    </source>
</reference>
<reference evidence="9 10" key="1">
    <citation type="submission" date="2008-11" db="EMBL/GenBank/DDBJ databases">
        <title>Draft genome sequence of Bacteroides pectinophilus (ATCC 43243).</title>
        <authorList>
            <person name="Sudarsanam P."/>
            <person name="Ley R."/>
            <person name="Guruge J."/>
            <person name="Turnbaugh P.J."/>
            <person name="Mahowald M."/>
            <person name="Liep D."/>
            <person name="Gordon J."/>
        </authorList>
    </citation>
    <scope>NUCLEOTIDE SEQUENCE [LARGE SCALE GENOMIC DNA]</scope>
    <source>
        <strain evidence="9 10">ATCC 43243</strain>
    </source>
</reference>
<keyword evidence="5" id="KW-0378">Hydrolase</keyword>
<evidence type="ECO:0000256" key="6">
    <source>
        <dbReference type="ARBA" id="ARBA00022989"/>
    </source>
</evidence>
<feature type="transmembrane region" description="Helical" evidence="8">
    <location>
        <begin position="142"/>
        <end position="165"/>
    </location>
</feature>
<evidence type="ECO:0008006" key="11">
    <source>
        <dbReference type="Google" id="ProtNLM"/>
    </source>
</evidence>
<dbReference type="EMBL" id="ABVQ01000035">
    <property type="protein sequence ID" value="EEC57783.1"/>
    <property type="molecule type" value="Genomic_DNA"/>
</dbReference>
<accession>B7AQ11</accession>
<keyword evidence="3" id="KW-0645">Protease</keyword>
<dbReference type="GO" id="GO:0016020">
    <property type="term" value="C:membrane"/>
    <property type="evidence" value="ECO:0007669"/>
    <property type="project" value="InterPro"/>
</dbReference>
<evidence type="ECO:0000256" key="5">
    <source>
        <dbReference type="ARBA" id="ARBA00022801"/>
    </source>
</evidence>
<keyword evidence="7 8" id="KW-0472">Membrane</keyword>
<proteinExistence type="predicted"/>
<dbReference type="GO" id="GO:0009372">
    <property type="term" value="P:quorum sensing"/>
    <property type="evidence" value="ECO:0007669"/>
    <property type="project" value="UniProtKB-KW"/>
</dbReference>
<feature type="transmembrane region" description="Helical" evidence="8">
    <location>
        <begin position="41"/>
        <end position="66"/>
    </location>
</feature>
<evidence type="ECO:0000256" key="8">
    <source>
        <dbReference type="SAM" id="Phobius"/>
    </source>
</evidence>
<dbReference type="Proteomes" id="UP000003136">
    <property type="component" value="Unassembled WGS sequence"/>
</dbReference>
<dbReference type="InterPro" id="IPR006741">
    <property type="entry name" value="AgrB"/>
</dbReference>
<keyword evidence="6 8" id="KW-1133">Transmembrane helix</keyword>
<feature type="transmembrane region" description="Helical" evidence="8">
    <location>
        <begin position="105"/>
        <end position="121"/>
    </location>
</feature>
<evidence type="ECO:0000313" key="9">
    <source>
        <dbReference type="EMBL" id="EEC57783.1"/>
    </source>
</evidence>
<dbReference type="HOGENOM" id="CLU_1552227_0_0_9"/>
<dbReference type="STRING" id="483218.BACPEC_00767"/>
<sequence>MIRRLAECTASYFVRNGIVDSSEEDVYRYGIEVMLCDVVDYMIVLLSGIIFGRLIEAIWFYSNFLIIRSVTEGYHARTFISCKCMMAAMMLLVLTAYTLLPARAWYIWIGLAALIITDYKLETIYKRILFISVYFTAECLMMRYYSNLAVLMVFACIIVCVASNIKRKEKTV</sequence>
<protein>
    <recommendedName>
        <fullName evidence="11">Accessory gene regulator B</fullName>
    </recommendedName>
</protein>